<feature type="transmembrane region" description="Helical" evidence="1">
    <location>
        <begin position="90"/>
        <end position="112"/>
    </location>
</feature>
<dbReference type="Pfam" id="PF19540">
    <property type="entry name" value="DUF6064"/>
    <property type="match status" value="1"/>
</dbReference>
<dbReference type="EMBL" id="CP114029">
    <property type="protein sequence ID" value="WAP67342.1"/>
    <property type="molecule type" value="Genomic_DNA"/>
</dbReference>
<proteinExistence type="predicted"/>
<feature type="transmembrane region" description="Helical" evidence="1">
    <location>
        <begin position="61"/>
        <end position="84"/>
    </location>
</feature>
<feature type="transmembrane region" description="Helical" evidence="1">
    <location>
        <begin position="32"/>
        <end position="49"/>
    </location>
</feature>
<gene>
    <name evidence="2" type="ORF">OH818_17520</name>
</gene>
<evidence type="ECO:0000256" key="1">
    <source>
        <dbReference type="SAM" id="Phobius"/>
    </source>
</evidence>
<dbReference type="Proteomes" id="UP001164020">
    <property type="component" value="Chromosome"/>
</dbReference>
<sequence length="274" mass="29428">MLADLSTYSLQDFLLFDAAIYRDLFGQLNGDLWPLPLAGIVLALFLLGLRTKRPALADRGAMVLLAAAFLTSAWFFFFGVYATINFAAVYPGWGFVAEAGLFVLAAVLLAATSGVSRELKAASLWSRGLAHLVVLYGLFGHPAAEWATGRAWANLEWFALAPDPTALAALGFLALWRSPWRYAVAIVPVVWLAASALTLTGLTIEMEALCLALATLIGLVALALPRQRSVGLAPRQRNAATNIREVRPAAIGVPRFPGRKAIGGQALLPTTRRQ</sequence>
<feature type="transmembrane region" description="Helical" evidence="1">
    <location>
        <begin position="206"/>
        <end position="225"/>
    </location>
</feature>
<evidence type="ECO:0000313" key="3">
    <source>
        <dbReference type="Proteomes" id="UP001164020"/>
    </source>
</evidence>
<dbReference type="RefSeq" id="WP_268879798.1">
    <property type="nucleotide sequence ID" value="NZ_CP114029.1"/>
</dbReference>
<keyword evidence="1" id="KW-1133">Transmembrane helix</keyword>
<name>A0ABY7BU90_9HYPH</name>
<reference evidence="2" key="1">
    <citation type="submission" date="2022-12" db="EMBL/GenBank/DDBJ databases">
        <title>Jiella pelagia sp. nov., isolated from phosphonate enriched culture of Northwest Pacific surface seawater.</title>
        <authorList>
            <person name="Shin D.Y."/>
            <person name="Hwang C.Y."/>
        </authorList>
    </citation>
    <scope>NUCLEOTIDE SEQUENCE</scope>
    <source>
        <strain evidence="2">HL-NP1</strain>
    </source>
</reference>
<organism evidence="2 3">
    <name type="scientific">Jiella pelagia</name>
    <dbReference type="NCBI Taxonomy" id="2986949"/>
    <lineage>
        <taxon>Bacteria</taxon>
        <taxon>Pseudomonadati</taxon>
        <taxon>Pseudomonadota</taxon>
        <taxon>Alphaproteobacteria</taxon>
        <taxon>Hyphomicrobiales</taxon>
        <taxon>Aurantimonadaceae</taxon>
        <taxon>Jiella</taxon>
    </lineage>
</organism>
<feature type="transmembrane region" description="Helical" evidence="1">
    <location>
        <begin position="155"/>
        <end position="175"/>
    </location>
</feature>
<evidence type="ECO:0000313" key="2">
    <source>
        <dbReference type="EMBL" id="WAP67342.1"/>
    </source>
</evidence>
<feature type="transmembrane region" description="Helical" evidence="1">
    <location>
        <begin position="124"/>
        <end position="143"/>
    </location>
</feature>
<keyword evidence="1" id="KW-0812">Transmembrane</keyword>
<keyword evidence="1" id="KW-0472">Membrane</keyword>
<dbReference type="InterPro" id="IPR045708">
    <property type="entry name" value="DUF6064"/>
</dbReference>
<feature type="transmembrane region" description="Helical" evidence="1">
    <location>
        <begin position="182"/>
        <end position="200"/>
    </location>
</feature>
<protein>
    <submittedName>
        <fullName evidence="2">DUF6064 family protein</fullName>
    </submittedName>
</protein>
<accession>A0ABY7BU90</accession>
<keyword evidence="3" id="KW-1185">Reference proteome</keyword>